<feature type="repeat" description="Pumilio" evidence="2">
    <location>
        <begin position="459"/>
        <end position="494"/>
    </location>
</feature>
<dbReference type="OMA" id="CICLELM"/>
<dbReference type="PANTHER" id="PTHR12537:SF13">
    <property type="entry name" value="PUMILIO HOMOLOGY DOMAIN FAMILY MEMBER 4"/>
    <property type="match status" value="1"/>
</dbReference>
<organism evidence="4 5">
    <name type="scientific">Paramecium primaurelia</name>
    <dbReference type="NCBI Taxonomy" id="5886"/>
    <lineage>
        <taxon>Eukaryota</taxon>
        <taxon>Sar</taxon>
        <taxon>Alveolata</taxon>
        <taxon>Ciliophora</taxon>
        <taxon>Intramacronucleata</taxon>
        <taxon>Oligohymenophorea</taxon>
        <taxon>Peniculida</taxon>
        <taxon>Parameciidae</taxon>
        <taxon>Paramecium</taxon>
    </lineage>
</organism>
<feature type="repeat" description="Pumilio" evidence="2">
    <location>
        <begin position="350"/>
        <end position="385"/>
    </location>
</feature>
<dbReference type="PANTHER" id="PTHR12537">
    <property type="entry name" value="RNA BINDING PROTEIN PUMILIO-RELATED"/>
    <property type="match status" value="1"/>
</dbReference>
<evidence type="ECO:0000259" key="3">
    <source>
        <dbReference type="PROSITE" id="PS50303"/>
    </source>
</evidence>
<dbReference type="EMBL" id="CAJJDM010000070">
    <property type="protein sequence ID" value="CAD8082025.1"/>
    <property type="molecule type" value="Genomic_DNA"/>
</dbReference>
<protein>
    <recommendedName>
        <fullName evidence="3">PUM-HD domain-containing protein</fullName>
    </recommendedName>
</protein>
<feature type="repeat" description="Pumilio" evidence="2">
    <location>
        <begin position="533"/>
        <end position="568"/>
    </location>
</feature>
<dbReference type="InterPro" id="IPR033133">
    <property type="entry name" value="PUM-HD"/>
</dbReference>
<dbReference type="GO" id="GO:0003729">
    <property type="term" value="F:mRNA binding"/>
    <property type="evidence" value="ECO:0007669"/>
    <property type="project" value="TreeGrafter"/>
</dbReference>
<sequence length="668" mass="77478">MTHLENGPIKFYNLSSAIYYFKIQEVYNMTEDIYPLFGWDDPVPNEFKEIFSKCANESDSRKCSSTLEESLIVDEDYEIIGKSQNENSVCPLCYQNVQLGHTQLYSNLLSQYFDVHTQCAHSCKHKTAQLALLTNQIQHAQIMERVPVDYDLLDLNVKVFVEFKIFHTIAQQPYLNLTHSTTLKQKKNTSILIDYANLREYFGKRQKHLVPLMQGRIQIDVHIMDSNLMQESKNVHSYEFYYNANKVTSDYICIGYDDICISMQLEEEHNQPQLCLKSLQINLSPDISKHLTKQSPKSSPIVDSFLFSPKTRIFTPQVGPVQQRVRFQSFQLEEQTQPDEWTEDLQSFEQIRGNIVNFVKTQHGSRLIQKHFTTCTQMELDQLLQEIGPHIGDLMVDPYANYMFGSLSQSCAPHQRLYILQTISNHLVDIACDKKGTHAIQSLVSLISSKQEEEMVENSIKNHIIYLTLDSQGTHLIKKIIARFSEDRLNMIFCKLMERFIQVVNHQFGLCVLKDLISKFKNNLEKCNFILIKMRDQLDDIVQDPFGNYGVQHVIDVYGDQKCTPIIDKILQKLVQLSIHKYSSNVVEKCILETSAKTQKRFIKQLSQDCICLELMKNKFGTFVLQKALQEAEKLGEGDILQQALQRNLPSIYAQNIRQKWLEYLAKK</sequence>
<feature type="repeat" description="Pumilio" evidence="2">
    <location>
        <begin position="422"/>
        <end position="457"/>
    </location>
</feature>
<feature type="domain" description="PUM-HD" evidence="3">
    <location>
        <begin position="327"/>
        <end position="668"/>
    </location>
</feature>
<name>A0A8S1MYD3_PARPR</name>
<evidence type="ECO:0000256" key="1">
    <source>
        <dbReference type="ARBA" id="ARBA00022737"/>
    </source>
</evidence>
<dbReference type="Pfam" id="PF00806">
    <property type="entry name" value="PUF"/>
    <property type="match status" value="6"/>
</dbReference>
<dbReference type="Proteomes" id="UP000688137">
    <property type="component" value="Unassembled WGS sequence"/>
</dbReference>
<gene>
    <name evidence="4" type="ORF">PPRIM_AZ9-3.1.T0670026</name>
</gene>
<dbReference type="PROSITE" id="PS50303">
    <property type="entry name" value="PUM_HD"/>
    <property type="match status" value="1"/>
</dbReference>
<dbReference type="SMART" id="SM00025">
    <property type="entry name" value="Pumilio"/>
    <property type="match status" value="8"/>
</dbReference>
<keyword evidence="1" id="KW-0677">Repeat</keyword>
<dbReference type="GO" id="GO:0010608">
    <property type="term" value="P:post-transcriptional regulation of gene expression"/>
    <property type="evidence" value="ECO:0007669"/>
    <property type="project" value="TreeGrafter"/>
</dbReference>
<keyword evidence="5" id="KW-1185">Reference proteome</keyword>
<evidence type="ECO:0000256" key="2">
    <source>
        <dbReference type="PROSITE-ProRule" id="PRU00317"/>
    </source>
</evidence>
<feature type="repeat" description="Pumilio" evidence="2">
    <location>
        <begin position="569"/>
        <end position="604"/>
    </location>
</feature>
<accession>A0A8S1MYD3</accession>
<comment type="caution">
    <text evidence="4">The sequence shown here is derived from an EMBL/GenBank/DDBJ whole genome shotgun (WGS) entry which is preliminary data.</text>
</comment>
<dbReference type="AlphaFoldDB" id="A0A8S1MYD3"/>
<proteinExistence type="predicted"/>
<evidence type="ECO:0000313" key="4">
    <source>
        <dbReference type="EMBL" id="CAD8082025.1"/>
    </source>
</evidence>
<dbReference type="InterPro" id="IPR001313">
    <property type="entry name" value="Pumilio_RNA-bd_rpt"/>
</dbReference>
<dbReference type="PROSITE" id="PS50302">
    <property type="entry name" value="PUM"/>
    <property type="match status" value="5"/>
</dbReference>
<dbReference type="GO" id="GO:0005737">
    <property type="term" value="C:cytoplasm"/>
    <property type="evidence" value="ECO:0007669"/>
    <property type="project" value="TreeGrafter"/>
</dbReference>
<reference evidence="4" key="1">
    <citation type="submission" date="2021-01" db="EMBL/GenBank/DDBJ databases">
        <authorList>
            <consortium name="Genoscope - CEA"/>
            <person name="William W."/>
        </authorList>
    </citation>
    <scope>NUCLEOTIDE SEQUENCE</scope>
</reference>
<evidence type="ECO:0000313" key="5">
    <source>
        <dbReference type="Proteomes" id="UP000688137"/>
    </source>
</evidence>